<evidence type="ECO:0000313" key="2">
    <source>
        <dbReference type="Proteomes" id="UP000024635"/>
    </source>
</evidence>
<accession>A0A016T8I6</accession>
<protein>
    <submittedName>
        <fullName evidence="1">Uncharacterized protein</fullName>
    </submittedName>
</protein>
<gene>
    <name evidence="1" type="primary">Acey_s0126.g1344</name>
    <name evidence="1" type="ORF">Y032_0126g1344</name>
</gene>
<sequence>MEAIAFSLVFLFRFQSAPIYPAVLFVKSLPEFKSAARVSVSFNRTRPRSLTVFWNSTTLKDLELFRNFIYVEKVKDNITEEIIHSMNTSKQSGKFTVNISNSESHVVAVIKQCFEGNCTKGSRSGKIKVRLLEEIRVKNFRYVIIGKNLVLSWDVEGLQKEEHPVYNIRSRFCLLFEDTFTFRLICFVNCYCIQSVCISRLVRVSVHCL</sequence>
<comment type="caution">
    <text evidence="1">The sequence shown here is derived from an EMBL/GenBank/DDBJ whole genome shotgun (WGS) entry which is preliminary data.</text>
</comment>
<dbReference type="AlphaFoldDB" id="A0A016T8I6"/>
<evidence type="ECO:0000313" key="1">
    <source>
        <dbReference type="EMBL" id="EYB98995.1"/>
    </source>
</evidence>
<dbReference type="EMBL" id="JARK01001462">
    <property type="protein sequence ID" value="EYB98995.1"/>
    <property type="molecule type" value="Genomic_DNA"/>
</dbReference>
<reference evidence="2" key="1">
    <citation type="journal article" date="2015" name="Nat. Genet.">
        <title>The genome and transcriptome of the zoonotic hookworm Ancylostoma ceylanicum identify infection-specific gene families.</title>
        <authorList>
            <person name="Schwarz E.M."/>
            <person name="Hu Y."/>
            <person name="Antoshechkin I."/>
            <person name="Miller M.M."/>
            <person name="Sternberg P.W."/>
            <person name="Aroian R.V."/>
        </authorList>
    </citation>
    <scope>NUCLEOTIDE SEQUENCE</scope>
    <source>
        <strain evidence="2">HY135</strain>
    </source>
</reference>
<name>A0A016T8I6_9BILA</name>
<dbReference type="Proteomes" id="UP000024635">
    <property type="component" value="Unassembled WGS sequence"/>
</dbReference>
<organism evidence="1 2">
    <name type="scientific">Ancylostoma ceylanicum</name>
    <dbReference type="NCBI Taxonomy" id="53326"/>
    <lineage>
        <taxon>Eukaryota</taxon>
        <taxon>Metazoa</taxon>
        <taxon>Ecdysozoa</taxon>
        <taxon>Nematoda</taxon>
        <taxon>Chromadorea</taxon>
        <taxon>Rhabditida</taxon>
        <taxon>Rhabditina</taxon>
        <taxon>Rhabditomorpha</taxon>
        <taxon>Strongyloidea</taxon>
        <taxon>Ancylostomatidae</taxon>
        <taxon>Ancylostomatinae</taxon>
        <taxon>Ancylostoma</taxon>
    </lineage>
</organism>
<keyword evidence="2" id="KW-1185">Reference proteome</keyword>
<proteinExistence type="predicted"/>